<proteinExistence type="predicted"/>
<evidence type="ECO:0000313" key="2">
    <source>
        <dbReference type="Proteomes" id="UP000887569"/>
    </source>
</evidence>
<evidence type="ECO:0000256" key="1">
    <source>
        <dbReference type="SAM" id="Phobius"/>
    </source>
</evidence>
<keyword evidence="1" id="KW-1133">Transmembrane helix</keyword>
<keyword evidence="2" id="KW-1185">Reference proteome</keyword>
<dbReference type="Proteomes" id="UP000887569">
    <property type="component" value="Unplaced"/>
</dbReference>
<feature type="transmembrane region" description="Helical" evidence="1">
    <location>
        <begin position="68"/>
        <end position="86"/>
    </location>
</feature>
<dbReference type="AlphaFoldDB" id="A0A915A997"/>
<feature type="transmembrane region" description="Helical" evidence="1">
    <location>
        <begin position="93"/>
        <end position="118"/>
    </location>
</feature>
<organism evidence="2 3">
    <name type="scientific">Parascaris univalens</name>
    <name type="common">Nematode worm</name>
    <dbReference type="NCBI Taxonomy" id="6257"/>
    <lineage>
        <taxon>Eukaryota</taxon>
        <taxon>Metazoa</taxon>
        <taxon>Ecdysozoa</taxon>
        <taxon>Nematoda</taxon>
        <taxon>Chromadorea</taxon>
        <taxon>Rhabditida</taxon>
        <taxon>Spirurina</taxon>
        <taxon>Ascaridomorpha</taxon>
        <taxon>Ascaridoidea</taxon>
        <taxon>Ascarididae</taxon>
        <taxon>Parascaris</taxon>
    </lineage>
</organism>
<name>A0A915A997_PARUN</name>
<sequence length="216" mass="24878">FSGSPTMMNPQITEYLIDILGDEIYYDETNPKYLCLWNRFHSVRITKLIVILHICIYALSIFCRLPYSIVFVPITLLVFVPAVYGIRNEKSVFLFPLLSYLVFCTLVCIMFALSVFAVCVVDYNTFLVFIGRTDIKTFAGKIGLIIFAKIIIVVVAIFVFWQSRVISACRQFYHDKTEQNQCLHIAIPDDLHVADEKPPIQSLQKLTPEYLPFTLQ</sequence>
<evidence type="ECO:0000313" key="3">
    <source>
        <dbReference type="WBParaSite" id="PgR003_g116_t01"/>
    </source>
</evidence>
<protein>
    <submittedName>
        <fullName evidence="3">Uncharacterized protein</fullName>
    </submittedName>
</protein>
<keyword evidence="1" id="KW-0812">Transmembrane</keyword>
<feature type="transmembrane region" description="Helical" evidence="1">
    <location>
        <begin position="138"/>
        <end position="161"/>
    </location>
</feature>
<dbReference type="WBParaSite" id="PgR003_g116_t01">
    <property type="protein sequence ID" value="PgR003_g116_t01"/>
    <property type="gene ID" value="PgR003_g116"/>
</dbReference>
<feature type="transmembrane region" description="Helical" evidence="1">
    <location>
        <begin position="45"/>
        <end position="62"/>
    </location>
</feature>
<reference evidence="3" key="1">
    <citation type="submission" date="2022-11" db="UniProtKB">
        <authorList>
            <consortium name="WormBaseParasite"/>
        </authorList>
    </citation>
    <scope>IDENTIFICATION</scope>
</reference>
<keyword evidence="1" id="KW-0472">Membrane</keyword>
<accession>A0A915A997</accession>